<dbReference type="SUPFAM" id="SSF52058">
    <property type="entry name" value="L domain-like"/>
    <property type="match status" value="1"/>
</dbReference>
<evidence type="ECO:0000256" key="6">
    <source>
        <dbReference type="ARBA" id="ARBA00022729"/>
    </source>
</evidence>
<keyword evidence="9" id="KW-0472">Membrane</keyword>
<keyword evidence="4" id="KW-0433">Leucine-rich repeat</keyword>
<dbReference type="InterPro" id="IPR001611">
    <property type="entry name" value="Leu-rich_rpt"/>
</dbReference>
<keyword evidence="7" id="KW-0677">Repeat</keyword>
<evidence type="ECO:0000256" key="1">
    <source>
        <dbReference type="ARBA" id="ARBA00004251"/>
    </source>
</evidence>
<comment type="similarity">
    <text evidence="2">Belongs to the RLP family.</text>
</comment>
<dbReference type="PANTHER" id="PTHR27004">
    <property type="entry name" value="RECEPTOR-LIKE PROTEIN 12 ISOFORM X1"/>
    <property type="match status" value="1"/>
</dbReference>
<keyword evidence="5" id="KW-0812">Transmembrane</keyword>
<gene>
    <name evidence="12" type="ORF">F8388_026116</name>
</gene>
<evidence type="ECO:0000256" key="9">
    <source>
        <dbReference type="ARBA" id="ARBA00023136"/>
    </source>
</evidence>
<reference evidence="12 13" key="1">
    <citation type="journal article" date="2020" name="bioRxiv">
        <title>Sequence and annotation of 42 cannabis genomes reveals extensive copy number variation in cannabinoid synthesis and pathogen resistance genes.</title>
        <authorList>
            <person name="Mckernan K.J."/>
            <person name="Helbert Y."/>
            <person name="Kane L.T."/>
            <person name="Ebling H."/>
            <person name="Zhang L."/>
            <person name="Liu B."/>
            <person name="Eaton Z."/>
            <person name="Mclaughlin S."/>
            <person name="Kingan S."/>
            <person name="Baybayan P."/>
            <person name="Concepcion G."/>
            <person name="Jordan M."/>
            <person name="Riva A."/>
            <person name="Barbazuk W."/>
            <person name="Harkins T."/>
        </authorList>
    </citation>
    <scope>NUCLEOTIDE SEQUENCE [LARGE SCALE GENOMIC DNA]</scope>
    <source>
        <strain evidence="13">cv. Jamaican Lion 4</strain>
        <tissue evidence="12">Leaf</tissue>
    </source>
</reference>
<keyword evidence="6" id="KW-0732">Signal</keyword>
<keyword evidence="3" id="KW-1003">Cell membrane</keyword>
<evidence type="ECO:0000313" key="12">
    <source>
        <dbReference type="EMBL" id="KAF4376316.1"/>
    </source>
</evidence>
<evidence type="ECO:0000256" key="2">
    <source>
        <dbReference type="ARBA" id="ARBA00009592"/>
    </source>
</evidence>
<dbReference type="PROSITE" id="PS51450">
    <property type="entry name" value="LRR"/>
    <property type="match status" value="2"/>
</dbReference>
<evidence type="ECO:0000256" key="3">
    <source>
        <dbReference type="ARBA" id="ARBA00022475"/>
    </source>
</evidence>
<sequence>MTKLEELHLGSVDLSSPLPKSIANLSSLISLSLKHSNLYGEFPQNIFHLRNIQVIDVSSNDNLRGFLPINFSSYSKLKSLNLHSSSFSGRLTHSISNLMFLSNLDLSGCAFSGTIPSTLFIMPSLQFLGLRENQFTGPLTIPSSLKNLSCLSSLDVGDNNFNGQIPSILFQIPMTGASCCRAECEFSVLKSVVVSAVRSVSPGGSCCIVSVASGGLIVLDLSNNNFNGEILPCLDSISSLQWLKLSNNKFEGSIPLSLGNLTQLSYLDLSKNRLSERIPQLGNSSMFCTLSNLGVLDVSNNQLIGSIPQCLGSFSQHLQVNNFEGHIPQSVENMIQLESLDLSNNKLSRRIPQELGNLTLLAYLNLSNNQLTGMIPQGTQMSTFSKSLFNGNVELCGLSLSECEDSSDEMPSTTLDHESEFWSGFGWKAVAIGYACSFLGGVLELDDEDKLRRTEDIFNPLLLCLSKKHINSLRSFSITIFSNTISSDNDNTMMRLITWTVSLKELCVFYPSIKVCGCDFYEMNRIGSFHSNATKTFFGIHISLHPNVTILTPTRTP</sequence>
<dbReference type="InterPro" id="IPR003591">
    <property type="entry name" value="Leu-rich_rpt_typical-subtyp"/>
</dbReference>
<evidence type="ECO:0000256" key="7">
    <source>
        <dbReference type="ARBA" id="ARBA00022737"/>
    </source>
</evidence>
<dbReference type="InterPro" id="IPR032675">
    <property type="entry name" value="LRR_dom_sf"/>
</dbReference>
<dbReference type="Proteomes" id="UP000525078">
    <property type="component" value="Unassembled WGS sequence"/>
</dbReference>
<keyword evidence="8" id="KW-1133">Transmembrane helix</keyword>
<dbReference type="Gene3D" id="3.80.10.10">
    <property type="entry name" value="Ribonuclease Inhibitor"/>
    <property type="match status" value="2"/>
</dbReference>
<organism evidence="12 13">
    <name type="scientific">Cannabis sativa</name>
    <name type="common">Hemp</name>
    <name type="synonym">Marijuana</name>
    <dbReference type="NCBI Taxonomy" id="3483"/>
    <lineage>
        <taxon>Eukaryota</taxon>
        <taxon>Viridiplantae</taxon>
        <taxon>Streptophyta</taxon>
        <taxon>Embryophyta</taxon>
        <taxon>Tracheophyta</taxon>
        <taxon>Spermatophyta</taxon>
        <taxon>Magnoliopsida</taxon>
        <taxon>eudicotyledons</taxon>
        <taxon>Gunneridae</taxon>
        <taxon>Pentapetalae</taxon>
        <taxon>rosids</taxon>
        <taxon>fabids</taxon>
        <taxon>Rosales</taxon>
        <taxon>Cannabaceae</taxon>
        <taxon>Cannabis</taxon>
    </lineage>
</organism>
<proteinExistence type="inferred from homology"/>
<dbReference type="EMBL" id="JAATIP010000085">
    <property type="protein sequence ID" value="KAF4376316.1"/>
    <property type="molecule type" value="Genomic_DNA"/>
</dbReference>
<evidence type="ECO:0000313" key="13">
    <source>
        <dbReference type="Proteomes" id="UP000525078"/>
    </source>
</evidence>
<evidence type="ECO:0000256" key="8">
    <source>
        <dbReference type="ARBA" id="ARBA00022989"/>
    </source>
</evidence>
<evidence type="ECO:0000256" key="4">
    <source>
        <dbReference type="ARBA" id="ARBA00022614"/>
    </source>
</evidence>
<dbReference type="Pfam" id="PF00560">
    <property type="entry name" value="LRR_1"/>
    <property type="match status" value="5"/>
</dbReference>
<dbReference type="SMART" id="SM00369">
    <property type="entry name" value="LRR_TYP"/>
    <property type="match status" value="6"/>
</dbReference>
<keyword evidence="11" id="KW-0325">Glycoprotein</keyword>
<protein>
    <submittedName>
        <fullName evidence="12">Uncharacterized protein</fullName>
    </submittedName>
</protein>
<dbReference type="Pfam" id="PF13855">
    <property type="entry name" value="LRR_8"/>
    <property type="match status" value="1"/>
</dbReference>
<evidence type="ECO:0000256" key="10">
    <source>
        <dbReference type="ARBA" id="ARBA00023170"/>
    </source>
</evidence>
<name>A0A7J6G005_CANSA</name>
<dbReference type="FunFam" id="3.80.10.10:FF:000041">
    <property type="entry name" value="LRR receptor-like serine/threonine-protein kinase ERECTA"/>
    <property type="match status" value="2"/>
</dbReference>
<dbReference type="GO" id="GO:0005886">
    <property type="term" value="C:plasma membrane"/>
    <property type="evidence" value="ECO:0007669"/>
    <property type="project" value="UniProtKB-SubCell"/>
</dbReference>
<comment type="subcellular location">
    <subcellularLocation>
        <location evidence="1">Cell membrane</location>
        <topology evidence="1">Single-pass type I membrane protein</topology>
    </subcellularLocation>
</comment>
<evidence type="ECO:0000256" key="5">
    <source>
        <dbReference type="ARBA" id="ARBA00022692"/>
    </source>
</evidence>
<keyword evidence="10" id="KW-0675">Receptor</keyword>
<accession>A0A7J6G005</accession>
<comment type="caution">
    <text evidence="12">The sequence shown here is derived from an EMBL/GenBank/DDBJ whole genome shotgun (WGS) entry which is preliminary data.</text>
</comment>
<dbReference type="AlphaFoldDB" id="A0A7J6G005"/>
<evidence type="ECO:0000256" key="11">
    <source>
        <dbReference type="ARBA" id="ARBA00023180"/>
    </source>
</evidence>
<dbReference type="PRINTS" id="PR00019">
    <property type="entry name" value="LEURICHRPT"/>
</dbReference>
<dbReference type="PANTHER" id="PTHR27004:SF464">
    <property type="entry name" value="LRR RECEPTOR-LIKE KINASE"/>
    <property type="match status" value="1"/>
</dbReference>